<evidence type="ECO:0000256" key="1">
    <source>
        <dbReference type="SAM" id="SignalP"/>
    </source>
</evidence>
<protein>
    <submittedName>
        <fullName evidence="2">Uncharacterized protein</fullName>
    </submittedName>
</protein>
<feature type="signal peptide" evidence="1">
    <location>
        <begin position="1"/>
        <end position="15"/>
    </location>
</feature>
<organism evidence="2">
    <name type="scientific">Brassica oleracea</name>
    <name type="common">Wild cabbage</name>
    <dbReference type="NCBI Taxonomy" id="3712"/>
    <lineage>
        <taxon>Eukaryota</taxon>
        <taxon>Viridiplantae</taxon>
        <taxon>Streptophyta</taxon>
        <taxon>Embryophyta</taxon>
        <taxon>Tracheophyta</taxon>
        <taxon>Spermatophyta</taxon>
        <taxon>Magnoliopsida</taxon>
        <taxon>eudicotyledons</taxon>
        <taxon>Gunneridae</taxon>
        <taxon>Pentapetalae</taxon>
        <taxon>rosids</taxon>
        <taxon>malvids</taxon>
        <taxon>Brassicales</taxon>
        <taxon>Brassicaceae</taxon>
        <taxon>Brassiceae</taxon>
        <taxon>Brassica</taxon>
    </lineage>
</organism>
<keyword evidence="1" id="KW-0732">Signal</keyword>
<name>A0A3P6G5I7_BRAOL</name>
<gene>
    <name evidence="2" type="ORF">BOLC1T01958H</name>
</gene>
<proteinExistence type="predicted"/>
<sequence>MRFLLFFRFPLFSGALLSYLKRVVLKSGFSENRELGFWRSSRSQRICRRRSR</sequence>
<evidence type="ECO:0000313" key="2">
    <source>
        <dbReference type="EMBL" id="VDD49569.1"/>
    </source>
</evidence>
<dbReference type="EMBL" id="LR031878">
    <property type="protein sequence ID" value="VDD49569.1"/>
    <property type="molecule type" value="Genomic_DNA"/>
</dbReference>
<accession>A0A3P6G5I7</accession>
<feature type="chain" id="PRO_5018164614" evidence="1">
    <location>
        <begin position="16"/>
        <end position="52"/>
    </location>
</feature>
<reference evidence="2" key="1">
    <citation type="submission" date="2018-11" db="EMBL/GenBank/DDBJ databases">
        <authorList>
            <consortium name="Genoscope - CEA"/>
            <person name="William W."/>
        </authorList>
    </citation>
    <scope>NUCLEOTIDE SEQUENCE</scope>
</reference>
<dbReference type="AlphaFoldDB" id="A0A3P6G5I7"/>